<dbReference type="InterPro" id="IPR011033">
    <property type="entry name" value="PRC_barrel-like_sf"/>
</dbReference>
<organism evidence="3 4">
    <name type="scientific">Billgrantia antri</name>
    <dbReference type="NCBI Taxonomy" id="2846777"/>
    <lineage>
        <taxon>Bacteria</taxon>
        <taxon>Pseudomonadati</taxon>
        <taxon>Pseudomonadota</taxon>
        <taxon>Gammaproteobacteria</taxon>
        <taxon>Oceanospirillales</taxon>
        <taxon>Halomonadaceae</taxon>
        <taxon>Billgrantia</taxon>
    </lineage>
</organism>
<feature type="signal peptide" evidence="1">
    <location>
        <begin position="1"/>
        <end position="23"/>
    </location>
</feature>
<evidence type="ECO:0000313" key="4">
    <source>
        <dbReference type="Proteomes" id="UP000769617"/>
    </source>
</evidence>
<dbReference type="Proteomes" id="UP000769617">
    <property type="component" value="Unassembled WGS sequence"/>
</dbReference>
<protein>
    <submittedName>
        <fullName evidence="3">PRC-barrel domain-containing protein</fullName>
    </submittedName>
</protein>
<keyword evidence="4" id="KW-1185">Reference proteome</keyword>
<evidence type="ECO:0000259" key="2">
    <source>
        <dbReference type="Pfam" id="PF05239"/>
    </source>
</evidence>
<feature type="domain" description="PRC-barrel" evidence="2">
    <location>
        <begin position="52"/>
        <end position="116"/>
    </location>
</feature>
<feature type="chain" id="PRO_5045839058" evidence="1">
    <location>
        <begin position="24"/>
        <end position="151"/>
    </location>
</feature>
<accession>A0ABS6ZJ75</accession>
<gene>
    <name evidence="3" type="ORF">KPL81_02890</name>
</gene>
<dbReference type="SUPFAM" id="SSF50346">
    <property type="entry name" value="PRC-barrel domain"/>
    <property type="match status" value="1"/>
</dbReference>
<sequence length="151" mass="15952">MNKALLAIATGALYAGLVGGVQAEAESAQAGFEERGPASVSLDPSLADLTPDDIEGMTIVNAEGETLGEVRNVLRHDVAGGLHALVTVNGFWIFGGSDVALPLADMKLESERLVLQEHIGKEKLDALGTDYDEDRYSHVDGGMTLSEAMQR</sequence>
<dbReference type="EMBL" id="JAHYCA010000001">
    <property type="protein sequence ID" value="MBW6390111.1"/>
    <property type="molecule type" value="Genomic_DNA"/>
</dbReference>
<comment type="caution">
    <text evidence="3">The sequence shown here is derived from an EMBL/GenBank/DDBJ whole genome shotgun (WGS) entry which is preliminary data.</text>
</comment>
<reference evidence="3 4" key="1">
    <citation type="submission" date="2021-07" db="EMBL/GenBank/DDBJ databases">
        <authorList>
            <person name="So Y."/>
        </authorList>
    </citation>
    <scope>NUCLEOTIDE SEQUENCE [LARGE SCALE GENOMIC DNA]</scope>
    <source>
        <strain evidence="3 4">Y3S6</strain>
    </source>
</reference>
<dbReference type="Pfam" id="PF05239">
    <property type="entry name" value="PRC"/>
    <property type="match status" value="1"/>
</dbReference>
<proteinExistence type="predicted"/>
<evidence type="ECO:0000256" key="1">
    <source>
        <dbReference type="SAM" id="SignalP"/>
    </source>
</evidence>
<dbReference type="InterPro" id="IPR027275">
    <property type="entry name" value="PRC-brl_dom"/>
</dbReference>
<dbReference type="RefSeq" id="WP_219790613.1">
    <property type="nucleotide sequence ID" value="NZ_JAHYCA010000001.1"/>
</dbReference>
<keyword evidence="1" id="KW-0732">Signal</keyword>
<dbReference type="Gene3D" id="2.30.30.240">
    <property type="entry name" value="PRC-barrel domain"/>
    <property type="match status" value="1"/>
</dbReference>
<name>A0ABS6ZJ75_9GAMM</name>
<evidence type="ECO:0000313" key="3">
    <source>
        <dbReference type="EMBL" id="MBW6390111.1"/>
    </source>
</evidence>